<sequence>MYAPPPSVPARRNRGSGLAASSPILAICCLGFILFMIAATIVLALIPVYLSKRSGGTPRTTTPTYLLTMNSRTVALPEGNLDSPSLADVGASVDKALNLPSGSTQVKQGAVEATNGKRKRRQSRALRNKRGFDGTTVLCTLVFNVLKCNQCGNMGFLESIKSFTVTDEININGVPYTDTFDASIDLIDHSFGPVDYGKDIMLYFSLPYFVCLDDSDSFELNLPLNTSIPVGPLDKKSYPNLEAVISKKMNLQPNAVVVDSATVMSKSTGTGGKRRRRRGFGNMRERRQVILFLVIIFHFDDLLAPECSTPDFDLLFETTLITFINIEIFEDGFAFFFTSTAYPFDLTHETTTTPIAAATAKLTG</sequence>
<dbReference type="Proteomes" id="UP000663832">
    <property type="component" value="Unassembled WGS sequence"/>
</dbReference>
<dbReference type="AlphaFoldDB" id="A0A814NP55"/>
<evidence type="ECO:0000256" key="1">
    <source>
        <dbReference type="SAM" id="Phobius"/>
    </source>
</evidence>
<keyword evidence="3" id="KW-1185">Reference proteome</keyword>
<keyword evidence="1" id="KW-0812">Transmembrane</keyword>
<organism evidence="2 3">
    <name type="scientific">Adineta steineri</name>
    <dbReference type="NCBI Taxonomy" id="433720"/>
    <lineage>
        <taxon>Eukaryota</taxon>
        <taxon>Metazoa</taxon>
        <taxon>Spiralia</taxon>
        <taxon>Gnathifera</taxon>
        <taxon>Rotifera</taxon>
        <taxon>Eurotatoria</taxon>
        <taxon>Bdelloidea</taxon>
        <taxon>Adinetida</taxon>
        <taxon>Adinetidae</taxon>
        <taxon>Adineta</taxon>
    </lineage>
</organism>
<reference evidence="2" key="1">
    <citation type="submission" date="2021-02" db="EMBL/GenBank/DDBJ databases">
        <authorList>
            <person name="Nowell W R."/>
        </authorList>
    </citation>
    <scope>NUCLEOTIDE SEQUENCE</scope>
</reference>
<proteinExistence type="predicted"/>
<dbReference type="OrthoDB" id="10071056at2759"/>
<evidence type="ECO:0000313" key="2">
    <source>
        <dbReference type="EMBL" id="CAF1094702.1"/>
    </source>
</evidence>
<name>A0A814NP55_9BILA</name>
<evidence type="ECO:0000313" key="3">
    <source>
        <dbReference type="Proteomes" id="UP000663832"/>
    </source>
</evidence>
<comment type="caution">
    <text evidence="2">The sequence shown here is derived from an EMBL/GenBank/DDBJ whole genome shotgun (WGS) entry which is preliminary data.</text>
</comment>
<feature type="transmembrane region" description="Helical" evidence="1">
    <location>
        <begin position="24"/>
        <end position="50"/>
    </location>
</feature>
<keyword evidence="1" id="KW-0472">Membrane</keyword>
<gene>
    <name evidence="2" type="ORF">QVE165_LOCUS19959</name>
</gene>
<keyword evidence="1" id="KW-1133">Transmembrane helix</keyword>
<dbReference type="EMBL" id="CAJNOM010000124">
    <property type="protein sequence ID" value="CAF1094702.1"/>
    <property type="molecule type" value="Genomic_DNA"/>
</dbReference>
<accession>A0A814NP55</accession>
<protein>
    <submittedName>
        <fullName evidence="2">Uncharacterized protein</fullName>
    </submittedName>
</protein>